<reference evidence="2 3" key="1">
    <citation type="submission" date="2018-05" db="EMBL/GenBank/DDBJ databases">
        <authorList>
            <person name="Goeker M."/>
            <person name="Huntemann M."/>
            <person name="Clum A."/>
            <person name="Pillay M."/>
            <person name="Palaniappan K."/>
            <person name="Varghese N."/>
            <person name="Mikhailova N."/>
            <person name="Stamatis D."/>
            <person name="Reddy T."/>
            <person name="Daum C."/>
            <person name="Shapiro N."/>
            <person name="Ivanova N."/>
            <person name="Kyrpides N."/>
            <person name="Woyke T."/>
        </authorList>
    </citation>
    <scope>NUCLEOTIDE SEQUENCE [LARGE SCALE GENOMIC DNA]</scope>
    <source>
        <strain evidence="2 3">DSM 26524</strain>
    </source>
</reference>
<dbReference type="Pfam" id="PF00480">
    <property type="entry name" value="ROK"/>
    <property type="match status" value="1"/>
</dbReference>
<evidence type="ECO:0000313" key="3">
    <source>
        <dbReference type="Proteomes" id="UP000245412"/>
    </source>
</evidence>
<keyword evidence="2" id="KW-0418">Kinase</keyword>
<dbReference type="GO" id="GO:0016301">
    <property type="term" value="F:kinase activity"/>
    <property type="evidence" value="ECO:0007669"/>
    <property type="project" value="UniProtKB-KW"/>
</dbReference>
<evidence type="ECO:0000256" key="1">
    <source>
        <dbReference type="ARBA" id="ARBA00006479"/>
    </source>
</evidence>
<proteinExistence type="inferred from homology"/>
<dbReference type="Gene3D" id="3.30.420.40">
    <property type="match status" value="2"/>
</dbReference>
<comment type="similarity">
    <text evidence="1">Belongs to the ROK (NagC/XylR) family.</text>
</comment>
<protein>
    <submittedName>
        <fullName evidence="2">NBD/HSP70 family sugar kinase</fullName>
    </submittedName>
</protein>
<dbReference type="RefSeq" id="WP_109747667.1">
    <property type="nucleotide sequence ID" value="NZ_CABJAT010000010.1"/>
</dbReference>
<keyword evidence="3" id="KW-1185">Reference proteome</keyword>
<accession>A0AB73T0T0</accession>
<dbReference type="PANTHER" id="PTHR18964:SF165">
    <property type="entry name" value="BETA-GLUCOSIDE KINASE"/>
    <property type="match status" value="1"/>
</dbReference>
<dbReference type="CDD" id="cd24068">
    <property type="entry name" value="ASKHA_NBD_ROK_FnNanK-like"/>
    <property type="match status" value="1"/>
</dbReference>
<dbReference type="Proteomes" id="UP000245412">
    <property type="component" value="Unassembled WGS sequence"/>
</dbReference>
<dbReference type="SUPFAM" id="SSF53067">
    <property type="entry name" value="Actin-like ATPase domain"/>
    <property type="match status" value="1"/>
</dbReference>
<gene>
    <name evidence="2" type="ORF">C7383_11258</name>
</gene>
<keyword evidence="2" id="KW-0808">Transferase</keyword>
<evidence type="ECO:0000313" key="2">
    <source>
        <dbReference type="EMBL" id="PWJ73483.1"/>
    </source>
</evidence>
<dbReference type="AlphaFoldDB" id="A0AB73T0T0"/>
<dbReference type="EMBL" id="QGGY01000012">
    <property type="protein sequence ID" value="PWJ73483.1"/>
    <property type="molecule type" value="Genomic_DNA"/>
</dbReference>
<dbReference type="PANTHER" id="PTHR18964">
    <property type="entry name" value="ROK (REPRESSOR, ORF, KINASE) FAMILY"/>
    <property type="match status" value="1"/>
</dbReference>
<comment type="caution">
    <text evidence="2">The sequence shown here is derived from an EMBL/GenBank/DDBJ whole genome shotgun (WGS) entry which is preliminary data.</text>
</comment>
<dbReference type="InterPro" id="IPR000600">
    <property type="entry name" value="ROK"/>
</dbReference>
<sequence>MKIAALDIGGTSIKAAEYNNGVLSEVKEFETHAERGGAHVIEKALEITGSFRGIDCIGISTAGQVDSQKGVIRYANENIPGYTGMKVKEIFEKEFKVPAAVENDVNAAALGEAWFGAGREEKDFLCLTYGTGVGGAVVIDREIYRGSSFSAGEFGAMIVRAGERRPGEDIFSGCYERYASATALVRRAAELDPALDSGRKIFARLEEEKVKSVVDAWILEVVYGLSTLIHIFNPSCVILGGGVMSQKYILDKIREILYNHIMKSYHNVVVKQAALENKAGILGAVKIAEKVWEKNHE</sequence>
<organism evidence="2 3">
    <name type="scientific">Murimonas intestini</name>
    <dbReference type="NCBI Taxonomy" id="1337051"/>
    <lineage>
        <taxon>Bacteria</taxon>
        <taxon>Bacillati</taxon>
        <taxon>Bacillota</taxon>
        <taxon>Clostridia</taxon>
        <taxon>Lachnospirales</taxon>
        <taxon>Lachnospiraceae</taxon>
        <taxon>Murimonas</taxon>
    </lineage>
</organism>
<dbReference type="InterPro" id="IPR043129">
    <property type="entry name" value="ATPase_NBD"/>
</dbReference>
<name>A0AB73T0T0_9FIRM</name>